<dbReference type="InterPro" id="IPR036849">
    <property type="entry name" value="Enolase-like_C_sf"/>
</dbReference>
<reference evidence="8 9" key="1">
    <citation type="journal article" date="2007" name="Archaea">
        <title>The genome of Hyperthermus butylicus: a sulfur-reducing, peptide fermenting, neutrophilic Crenarchaeote growing up to 108 degrees C.</title>
        <authorList>
            <person name="Brugger K."/>
            <person name="Chen L."/>
            <person name="Stark M."/>
            <person name="Zibat A."/>
            <person name="Redder P."/>
            <person name="Ruepp A."/>
            <person name="Awayez M."/>
            <person name="She Q."/>
            <person name="Garrett R.A."/>
            <person name="Klenk H.P."/>
        </authorList>
    </citation>
    <scope>NUCLEOTIDE SEQUENCE [LARGE SCALE GENOMIC DNA]</scope>
    <source>
        <strain evidence="9">DSM 5456 / JCM 9403 / PLM1-5</strain>
    </source>
</reference>
<feature type="domain" description="Mandelate racemase/muconate lactonizing enzyme C-terminal" evidence="7">
    <location>
        <begin position="178"/>
        <end position="273"/>
    </location>
</feature>
<dbReference type="RefSeq" id="WP_011821858.1">
    <property type="nucleotide sequence ID" value="NC_008818.1"/>
</dbReference>
<dbReference type="Pfam" id="PF02746">
    <property type="entry name" value="MR_MLE_N"/>
    <property type="match status" value="1"/>
</dbReference>
<evidence type="ECO:0000313" key="8">
    <source>
        <dbReference type="EMBL" id="ABM80540.1"/>
    </source>
</evidence>
<dbReference type="EMBL" id="CP000493">
    <property type="protein sequence ID" value="ABM80540.1"/>
    <property type="molecule type" value="Genomic_DNA"/>
</dbReference>
<evidence type="ECO:0000256" key="1">
    <source>
        <dbReference type="ARBA" id="ARBA00001946"/>
    </source>
</evidence>
<protein>
    <submittedName>
        <fullName evidence="8">Muconate cycloisomerase I</fullName>
        <ecNumber evidence="8">5.5.1.1</ecNumber>
    </submittedName>
</protein>
<dbReference type="Proteomes" id="UP000002593">
    <property type="component" value="Chromosome"/>
</dbReference>
<dbReference type="SUPFAM" id="SSF54826">
    <property type="entry name" value="Enolase N-terminal domain-like"/>
    <property type="match status" value="1"/>
</dbReference>
<comment type="similarity">
    <text evidence="2">Belongs to the mandelate racemase/muconate lactonizing enzyme family.</text>
</comment>
<keyword evidence="5 8" id="KW-0413">Isomerase</keyword>
<dbReference type="EnsemblBacteria" id="ABM80540">
    <property type="protein sequence ID" value="ABM80540"/>
    <property type="gene ID" value="Hbut_0684"/>
</dbReference>
<proteinExistence type="inferred from homology"/>
<evidence type="ECO:0000313" key="9">
    <source>
        <dbReference type="Proteomes" id="UP000002593"/>
    </source>
</evidence>
<dbReference type="KEGG" id="hbu:Hbut_0684"/>
<evidence type="ECO:0000256" key="5">
    <source>
        <dbReference type="ARBA" id="ARBA00023235"/>
    </source>
</evidence>
<dbReference type="SUPFAM" id="SSF51604">
    <property type="entry name" value="Enolase C-terminal domain-like"/>
    <property type="match status" value="1"/>
</dbReference>
<dbReference type="InterPro" id="IPR029017">
    <property type="entry name" value="Enolase-like_N"/>
</dbReference>
<dbReference type="GO" id="GO:0018849">
    <property type="term" value="F:muconate cycloisomerase activity"/>
    <property type="evidence" value="ECO:0007669"/>
    <property type="project" value="UniProtKB-EC"/>
</dbReference>
<dbReference type="EC" id="5.5.1.1" evidence="8"/>
<evidence type="ECO:0000259" key="7">
    <source>
        <dbReference type="SMART" id="SM00922"/>
    </source>
</evidence>
<dbReference type="SFLD" id="SFLDS00001">
    <property type="entry name" value="Enolase"/>
    <property type="match status" value="1"/>
</dbReference>
<accession>A2BKM9</accession>
<keyword evidence="3" id="KW-0479">Metal-binding</keyword>
<dbReference type="OrthoDB" id="42605at2157"/>
<evidence type="ECO:0000256" key="3">
    <source>
        <dbReference type="ARBA" id="ARBA00022723"/>
    </source>
</evidence>
<dbReference type="Gene3D" id="3.30.390.10">
    <property type="entry name" value="Enolase-like, N-terminal domain"/>
    <property type="match status" value="1"/>
</dbReference>
<dbReference type="eggNOG" id="arCOG01168">
    <property type="taxonomic scope" value="Archaea"/>
</dbReference>
<feature type="region of interest" description="Disordered" evidence="6">
    <location>
        <begin position="371"/>
        <end position="393"/>
    </location>
</feature>
<evidence type="ECO:0000256" key="2">
    <source>
        <dbReference type="ARBA" id="ARBA00008031"/>
    </source>
</evidence>
<keyword evidence="9" id="KW-1185">Reference proteome</keyword>
<dbReference type="PANTHER" id="PTHR48073">
    <property type="entry name" value="O-SUCCINYLBENZOATE SYNTHASE-RELATED"/>
    <property type="match status" value="1"/>
</dbReference>
<dbReference type="CDD" id="cd03319">
    <property type="entry name" value="L-Ala-DL-Glu_epimerase"/>
    <property type="match status" value="1"/>
</dbReference>
<keyword evidence="4" id="KW-0460">Magnesium</keyword>
<dbReference type="Gene3D" id="3.20.20.120">
    <property type="entry name" value="Enolase-like C-terminal domain"/>
    <property type="match status" value="1"/>
</dbReference>
<dbReference type="GO" id="GO:0046872">
    <property type="term" value="F:metal ion binding"/>
    <property type="evidence" value="ECO:0007669"/>
    <property type="project" value="UniProtKB-KW"/>
</dbReference>
<dbReference type="SFLD" id="SFLDG00180">
    <property type="entry name" value="muconate_cycloisomerase"/>
    <property type="match status" value="1"/>
</dbReference>
<dbReference type="AlphaFoldDB" id="A2BKM9"/>
<dbReference type="PANTHER" id="PTHR48073:SF2">
    <property type="entry name" value="O-SUCCINYLBENZOATE SYNTHASE"/>
    <property type="match status" value="1"/>
</dbReference>
<dbReference type="HOGENOM" id="CLU_030273_4_0_2"/>
<dbReference type="SMART" id="SM00922">
    <property type="entry name" value="MR_MLE"/>
    <property type="match status" value="1"/>
</dbReference>
<evidence type="ECO:0000256" key="4">
    <source>
        <dbReference type="ARBA" id="ARBA00022842"/>
    </source>
</evidence>
<comment type="cofactor">
    <cofactor evidence="1">
        <name>Mg(2+)</name>
        <dbReference type="ChEBI" id="CHEBI:18420"/>
    </cofactor>
</comment>
<organism evidence="8 9">
    <name type="scientific">Hyperthermus butylicus (strain DSM 5456 / JCM 9403 / PLM1-5)</name>
    <dbReference type="NCBI Taxonomy" id="415426"/>
    <lineage>
        <taxon>Archaea</taxon>
        <taxon>Thermoproteota</taxon>
        <taxon>Thermoprotei</taxon>
        <taxon>Desulfurococcales</taxon>
        <taxon>Pyrodictiaceae</taxon>
        <taxon>Hyperthermus</taxon>
    </lineage>
</organism>
<dbReference type="InterPro" id="IPR013342">
    <property type="entry name" value="Mandelate_racemase_C"/>
</dbReference>
<dbReference type="InterPro" id="IPR029065">
    <property type="entry name" value="Enolase_C-like"/>
</dbReference>
<dbReference type="STRING" id="415426.Hbut_0684"/>
<name>A2BKM9_HYPBU</name>
<gene>
    <name evidence="8" type="ordered locus">Hbut_0684</name>
</gene>
<sequence length="393" mass="41881">MPRISRVEYFVVEARIRGVFRIAYSAASVSRSVVVKVVLEDGTIGFGEASPSKMVTWETIDSIGSYVGLVSGQLRGLSLPEEMGKALRVIHGYGLGFSSARAALESAILDAVGKLFGVPVYNLLGGRVAERLVTDYTVSIPDLGVARDIAGRSGRGWELYAETIEYIVGLRSKPPEEPPIPVPSIQGFNVLKVKVGTGDPLLDAQLVLAAYEASRGRARIRVDANQAWSPKEAVRVIHRLENTLGDALELVEQPVPAWNLEGLRYVKERVDVPIAADESARSPVEAARVAAMGAADVINIKIAKAGGPLQAARIASLAEAHGLQVMWGCMAETGLGIAQALHAALTSTATRYVDLDSPLFLEKDPARNSPRYRATAEGVTVEPAPGPGLATEI</sequence>
<dbReference type="Pfam" id="PF13378">
    <property type="entry name" value="MR_MLE_C"/>
    <property type="match status" value="1"/>
</dbReference>
<evidence type="ECO:0000256" key="6">
    <source>
        <dbReference type="SAM" id="MobiDB-lite"/>
    </source>
</evidence>
<dbReference type="GeneID" id="25393293"/>
<dbReference type="GO" id="GO:0016855">
    <property type="term" value="F:racemase and epimerase activity, acting on amino acids and derivatives"/>
    <property type="evidence" value="ECO:0007669"/>
    <property type="project" value="InterPro"/>
</dbReference>
<dbReference type="InterPro" id="IPR013341">
    <property type="entry name" value="Mandelate_racemase_N_dom"/>
</dbReference>
<dbReference type="InterPro" id="IPR034603">
    <property type="entry name" value="Dipeptide_epimerase"/>
</dbReference>